<protein>
    <submittedName>
        <fullName evidence="2">Uncharacterized protein</fullName>
    </submittedName>
</protein>
<name>A0ABU6TQM8_9FABA</name>
<gene>
    <name evidence="2" type="ORF">PIB30_069857</name>
</gene>
<feature type="compositionally biased region" description="Polar residues" evidence="1">
    <location>
        <begin position="80"/>
        <end position="90"/>
    </location>
</feature>
<feature type="region of interest" description="Disordered" evidence="1">
    <location>
        <begin position="41"/>
        <end position="128"/>
    </location>
</feature>
<proteinExistence type="predicted"/>
<evidence type="ECO:0000313" key="2">
    <source>
        <dbReference type="EMBL" id="MED6150178.1"/>
    </source>
</evidence>
<sequence length="128" mass="14497">MSNSLICHLQDNFSRLHFLDTELLHQRQWHEFLPYGKWHEEEEEVAPPIPQPVALADIPTPSAPSTPEPSRRDLMRALKQNEQISQNRQEQGAGLVEREDAEEDEDFQSAAATGDASMYPGGESVEDE</sequence>
<dbReference type="EMBL" id="JASCZI010091396">
    <property type="protein sequence ID" value="MED6150178.1"/>
    <property type="molecule type" value="Genomic_DNA"/>
</dbReference>
<organism evidence="2 3">
    <name type="scientific">Stylosanthes scabra</name>
    <dbReference type="NCBI Taxonomy" id="79078"/>
    <lineage>
        <taxon>Eukaryota</taxon>
        <taxon>Viridiplantae</taxon>
        <taxon>Streptophyta</taxon>
        <taxon>Embryophyta</taxon>
        <taxon>Tracheophyta</taxon>
        <taxon>Spermatophyta</taxon>
        <taxon>Magnoliopsida</taxon>
        <taxon>eudicotyledons</taxon>
        <taxon>Gunneridae</taxon>
        <taxon>Pentapetalae</taxon>
        <taxon>rosids</taxon>
        <taxon>fabids</taxon>
        <taxon>Fabales</taxon>
        <taxon>Fabaceae</taxon>
        <taxon>Papilionoideae</taxon>
        <taxon>50 kb inversion clade</taxon>
        <taxon>dalbergioids sensu lato</taxon>
        <taxon>Dalbergieae</taxon>
        <taxon>Pterocarpus clade</taxon>
        <taxon>Stylosanthes</taxon>
    </lineage>
</organism>
<reference evidence="2 3" key="1">
    <citation type="journal article" date="2023" name="Plants (Basel)">
        <title>Bridging the Gap: Combining Genomics and Transcriptomics Approaches to Understand Stylosanthes scabra, an Orphan Legume from the Brazilian Caatinga.</title>
        <authorList>
            <person name="Ferreira-Neto J.R.C."/>
            <person name="da Silva M.D."/>
            <person name="Binneck E."/>
            <person name="de Melo N.F."/>
            <person name="da Silva R.H."/>
            <person name="de Melo A.L.T.M."/>
            <person name="Pandolfi V."/>
            <person name="Bustamante F.O."/>
            <person name="Brasileiro-Vidal A.C."/>
            <person name="Benko-Iseppon A.M."/>
        </authorList>
    </citation>
    <scope>NUCLEOTIDE SEQUENCE [LARGE SCALE GENOMIC DNA]</scope>
    <source>
        <tissue evidence="2">Leaves</tissue>
    </source>
</reference>
<comment type="caution">
    <text evidence="2">The sequence shown here is derived from an EMBL/GenBank/DDBJ whole genome shotgun (WGS) entry which is preliminary data.</text>
</comment>
<evidence type="ECO:0000313" key="3">
    <source>
        <dbReference type="Proteomes" id="UP001341840"/>
    </source>
</evidence>
<accession>A0ABU6TQM8</accession>
<keyword evidence="3" id="KW-1185">Reference proteome</keyword>
<evidence type="ECO:0000256" key="1">
    <source>
        <dbReference type="SAM" id="MobiDB-lite"/>
    </source>
</evidence>
<dbReference type="Proteomes" id="UP001341840">
    <property type="component" value="Unassembled WGS sequence"/>
</dbReference>